<name>A0A1Y2IC37_TRAC3</name>
<feature type="domain" description="A to I editase" evidence="1">
    <location>
        <begin position="241"/>
        <end position="561"/>
    </location>
</feature>
<dbReference type="SMART" id="SM00552">
    <property type="entry name" value="ADEAMc"/>
    <property type="match status" value="1"/>
</dbReference>
<dbReference type="GO" id="GO:0006396">
    <property type="term" value="P:RNA processing"/>
    <property type="evidence" value="ECO:0007669"/>
    <property type="project" value="InterPro"/>
</dbReference>
<organism evidence="2 3">
    <name type="scientific">Trametes coccinea (strain BRFM310)</name>
    <name type="common">Pycnoporus coccineus</name>
    <dbReference type="NCBI Taxonomy" id="1353009"/>
    <lineage>
        <taxon>Eukaryota</taxon>
        <taxon>Fungi</taxon>
        <taxon>Dikarya</taxon>
        <taxon>Basidiomycota</taxon>
        <taxon>Agaricomycotina</taxon>
        <taxon>Agaricomycetes</taxon>
        <taxon>Polyporales</taxon>
        <taxon>Polyporaceae</taxon>
        <taxon>Trametes</taxon>
    </lineage>
</organism>
<evidence type="ECO:0000313" key="2">
    <source>
        <dbReference type="EMBL" id="OSC98704.1"/>
    </source>
</evidence>
<dbReference type="GO" id="GO:0008251">
    <property type="term" value="F:tRNA-specific adenosine deaminase activity"/>
    <property type="evidence" value="ECO:0007669"/>
    <property type="project" value="TreeGrafter"/>
</dbReference>
<dbReference type="InterPro" id="IPR046629">
    <property type="entry name" value="DUF6741"/>
</dbReference>
<dbReference type="PROSITE" id="PS50141">
    <property type="entry name" value="A_DEAMIN_EDITASE"/>
    <property type="match status" value="1"/>
</dbReference>
<keyword evidence="3" id="KW-1185">Reference proteome</keyword>
<dbReference type="Proteomes" id="UP000193067">
    <property type="component" value="Unassembled WGS sequence"/>
</dbReference>
<dbReference type="EMBL" id="KZ084135">
    <property type="protein sequence ID" value="OSC98704.1"/>
    <property type="molecule type" value="Genomic_DNA"/>
</dbReference>
<dbReference type="GO" id="GO:0003725">
    <property type="term" value="F:double-stranded RNA binding"/>
    <property type="evidence" value="ECO:0007669"/>
    <property type="project" value="TreeGrafter"/>
</dbReference>
<protein>
    <recommendedName>
        <fullName evidence="1">A to I editase domain-containing protein</fullName>
    </recommendedName>
</protein>
<evidence type="ECO:0000313" key="3">
    <source>
        <dbReference type="Proteomes" id="UP000193067"/>
    </source>
</evidence>
<evidence type="ECO:0000259" key="1">
    <source>
        <dbReference type="PROSITE" id="PS50141"/>
    </source>
</evidence>
<dbReference type="OrthoDB" id="10268011at2759"/>
<dbReference type="AlphaFoldDB" id="A0A1Y2IC37"/>
<sequence>MAYTAYDGYNGQYGYPLSHSLSHGAPAYGIHPTEFGYQDPIYAGAYGENYPQGAYPVYTPQRTISQFGRAYDDLDVRDPYYADRHYGSSYMRRRRSSMSRSLSRMGRPGLDGYRRMSSTVIKFKRKGGFRSGITLGEAMSDAHLSNNYDYSLYDLNADTRGRIILKVKWTGYNSMTYELPIDTYDGRVELQTIARRIARACVHFLQVQAAYSRLKFRPPDGQFTILASFVLRTSKELKVISLGTGSKCLPEERLPPNGDALHDSHAEVLARRGFIRWILEEIGRLCSPEVPYSSPWVCLQADGTYKLRDTVAVDMYISTVPCGDASTRYLASFQDAEMAALKDSAERPSLPPSMASRGRDNYSLYGVLRTKPGRADSRPTLSMSCSDKIAAWNVLGVQGALASRLISPVYINRIIVGEVAPSMRDLVIADCQRALFARLHLIDGLPSPFRLNKPRIETTSVPFVHSRFHIKAATPNGCNDSLCWVSESPRETEVLINGFRRGVSPKRRQNAKFRPILSKLALFVLWADTATKAGYPVYSGKNYYHAKQEATSYQMAKRSLRRPGGPFEGWVISGERWERFDIHGRLKDDAPSADDDGKG</sequence>
<accession>A0A1Y2IC37</accession>
<dbReference type="InterPro" id="IPR002466">
    <property type="entry name" value="A_deamin"/>
</dbReference>
<dbReference type="GO" id="GO:0005730">
    <property type="term" value="C:nucleolus"/>
    <property type="evidence" value="ECO:0007669"/>
    <property type="project" value="TreeGrafter"/>
</dbReference>
<dbReference type="PANTHER" id="PTHR10910:SF62">
    <property type="entry name" value="AT07585P-RELATED"/>
    <property type="match status" value="1"/>
</dbReference>
<dbReference type="Pfam" id="PF02137">
    <property type="entry name" value="A_deamin"/>
    <property type="match status" value="1"/>
</dbReference>
<dbReference type="STRING" id="1353009.A0A1Y2IC37"/>
<dbReference type="GO" id="GO:0006382">
    <property type="term" value="P:adenosine to inosine editing"/>
    <property type="evidence" value="ECO:0007669"/>
    <property type="project" value="TreeGrafter"/>
</dbReference>
<dbReference type="GO" id="GO:0005737">
    <property type="term" value="C:cytoplasm"/>
    <property type="evidence" value="ECO:0007669"/>
    <property type="project" value="TreeGrafter"/>
</dbReference>
<dbReference type="Pfam" id="PF20526">
    <property type="entry name" value="DUF6741"/>
    <property type="match status" value="1"/>
</dbReference>
<proteinExistence type="predicted"/>
<reference evidence="2 3" key="1">
    <citation type="journal article" date="2015" name="Biotechnol. Biofuels">
        <title>Enhanced degradation of softwood versus hardwood by the white-rot fungus Pycnoporus coccineus.</title>
        <authorList>
            <person name="Couturier M."/>
            <person name="Navarro D."/>
            <person name="Chevret D."/>
            <person name="Henrissat B."/>
            <person name="Piumi F."/>
            <person name="Ruiz-Duenas F.J."/>
            <person name="Martinez A.T."/>
            <person name="Grigoriev I.V."/>
            <person name="Riley R."/>
            <person name="Lipzen A."/>
            <person name="Berrin J.G."/>
            <person name="Master E.R."/>
            <person name="Rosso M.N."/>
        </authorList>
    </citation>
    <scope>NUCLEOTIDE SEQUENCE [LARGE SCALE GENOMIC DNA]</scope>
    <source>
        <strain evidence="2 3">BRFM310</strain>
    </source>
</reference>
<dbReference type="GO" id="GO:0003726">
    <property type="term" value="F:double-stranded RNA adenosine deaminase activity"/>
    <property type="evidence" value="ECO:0007669"/>
    <property type="project" value="TreeGrafter"/>
</dbReference>
<gene>
    <name evidence="2" type="ORF">PYCCODRAFT_1447287</name>
</gene>
<dbReference type="PANTHER" id="PTHR10910">
    <property type="entry name" value="EUKARYOTE SPECIFIC DSRNA BINDING PROTEIN"/>
    <property type="match status" value="1"/>
</dbReference>